<accession>A0A225B8S5</accession>
<evidence type="ECO:0000313" key="3">
    <source>
        <dbReference type="EMBL" id="OKL63796.1"/>
    </source>
</evidence>
<feature type="compositionally biased region" description="Low complexity" evidence="2">
    <location>
        <begin position="192"/>
        <end position="201"/>
    </location>
</feature>
<protein>
    <recommendedName>
        <fullName evidence="5">Nuclear RNA binding protein</fullName>
    </recommendedName>
</protein>
<feature type="coiled-coil region" evidence="1">
    <location>
        <begin position="458"/>
        <end position="485"/>
    </location>
</feature>
<feature type="region of interest" description="Disordered" evidence="2">
    <location>
        <begin position="601"/>
        <end position="752"/>
    </location>
</feature>
<name>A0A225B8S5_TALAT</name>
<evidence type="ECO:0000313" key="4">
    <source>
        <dbReference type="Proteomes" id="UP000214365"/>
    </source>
</evidence>
<evidence type="ECO:0000256" key="2">
    <source>
        <dbReference type="SAM" id="MobiDB-lite"/>
    </source>
</evidence>
<comment type="caution">
    <text evidence="3">The sequence shown here is derived from an EMBL/GenBank/DDBJ whole genome shotgun (WGS) entry which is preliminary data.</text>
</comment>
<feature type="region of interest" description="Disordered" evidence="2">
    <location>
        <begin position="68"/>
        <end position="127"/>
    </location>
</feature>
<feature type="compositionally biased region" description="Basic and acidic residues" evidence="2">
    <location>
        <begin position="662"/>
        <end position="671"/>
    </location>
</feature>
<organism evidence="3 4">
    <name type="scientific">Talaromyces atroroseus</name>
    <dbReference type="NCBI Taxonomy" id="1441469"/>
    <lineage>
        <taxon>Eukaryota</taxon>
        <taxon>Fungi</taxon>
        <taxon>Dikarya</taxon>
        <taxon>Ascomycota</taxon>
        <taxon>Pezizomycotina</taxon>
        <taxon>Eurotiomycetes</taxon>
        <taxon>Eurotiomycetidae</taxon>
        <taxon>Eurotiales</taxon>
        <taxon>Trichocomaceae</taxon>
        <taxon>Talaromyces</taxon>
        <taxon>Talaromyces sect. Trachyspermi</taxon>
    </lineage>
</organism>
<feature type="compositionally biased region" description="Polar residues" evidence="2">
    <location>
        <begin position="672"/>
        <end position="691"/>
    </location>
</feature>
<feature type="compositionally biased region" description="Basic and acidic residues" evidence="2">
    <location>
        <begin position="432"/>
        <end position="455"/>
    </location>
</feature>
<dbReference type="RefSeq" id="XP_020123917.1">
    <property type="nucleotide sequence ID" value="XM_020260592.1"/>
</dbReference>
<gene>
    <name evidence="3" type="ORF">UA08_00751</name>
</gene>
<dbReference type="AlphaFoldDB" id="A0A225B8S5"/>
<dbReference type="Proteomes" id="UP000214365">
    <property type="component" value="Unassembled WGS sequence"/>
</dbReference>
<feature type="region of interest" description="Disordered" evidence="2">
    <location>
        <begin position="530"/>
        <end position="564"/>
    </location>
</feature>
<dbReference type="OrthoDB" id="5226996at2759"/>
<dbReference type="STRING" id="1441469.A0A225B8S5"/>
<feature type="region of interest" description="Disordered" evidence="2">
    <location>
        <begin position="170"/>
        <end position="201"/>
    </location>
</feature>
<proteinExistence type="predicted"/>
<sequence length="752" mass="83747">MERQHLDAAEHPHHTLPYIDVELQFDPLQADPLLQKSLVLDDSHNTADDLLSDTDTYDSRSFSMMAAPNSLGHHKRKLSPDEELSDSESTDATSDMSGRFDDADEESDVEQHQQQSTVAKTETETEGDAAVVAAGAEQVHSAKRGRSNGWPLQNEIAYDENGMKIDLSARRATPTPTPTPTKTKAKTKGTNSASPRARSAAPVLRIRRSRFIEGSMNDRVSEKPPSIFFRDDQIQDQNQGYNLSHSDAAAGGEKKTLEKRSSGIFRFGKAIASAFHPFGSRGANKPELWRNSQDAGGAKSQKEIMKQRQIKAEQAYAELKKSGYKGTGTTCSYANTNFNYNSNNKVDAGIADETWKAIQEKMGYKVANESRISQDDTLVAAPGAREEALTPLCAEKGVSKFKSFSELRKRTSNLSIPAIRFRDASPMGIPPSDREDEHNHNSHRNMERRQSRKELNRQAKLLKRVSNLEDKLLRARRELREFVDLSDLADENHCQHLPTIPTICVDDEHSRPSALPTILSERLLDDGHVHNPFETETESDTIKRGASHKSAMWPPVDSLSRKRRQPIAAVAADDSETEVNMMHHNVDDDMDCEVYDADCGKAYDDNSPRSTTAAKRVRNKLRSTRDKRASSLTTKASQRLKAKQSSRNLRQVANQSAIKNNSDSKKDEKTTSNHLQEQEGNNASSTPTSSAQKKRGRTYYGDDDENIPPVPPVPQELLSGDNGSSKITTRGMKAVLKPRVPSKEFSWPEDIF</sequence>
<dbReference type="EMBL" id="LFMY01000001">
    <property type="protein sequence ID" value="OKL63796.1"/>
    <property type="molecule type" value="Genomic_DNA"/>
</dbReference>
<keyword evidence="1" id="KW-0175">Coiled coil</keyword>
<evidence type="ECO:0008006" key="5">
    <source>
        <dbReference type="Google" id="ProtNLM"/>
    </source>
</evidence>
<feature type="region of interest" description="Disordered" evidence="2">
    <location>
        <begin position="423"/>
        <end position="455"/>
    </location>
</feature>
<dbReference type="GeneID" id="31000506"/>
<keyword evidence="4" id="KW-1185">Reference proteome</keyword>
<reference evidence="3 4" key="1">
    <citation type="submission" date="2015-06" db="EMBL/GenBank/DDBJ databases">
        <title>Talaromyces atroroseus IBT 11181 draft genome.</title>
        <authorList>
            <person name="Rasmussen K.B."/>
            <person name="Rasmussen S."/>
            <person name="Petersen B."/>
            <person name="Sicheritz-Ponten T."/>
            <person name="Mortensen U.H."/>
            <person name="Thrane U."/>
        </authorList>
    </citation>
    <scope>NUCLEOTIDE SEQUENCE [LARGE SCALE GENOMIC DNA]</scope>
    <source>
        <strain evidence="3 4">IBT 11181</strain>
    </source>
</reference>
<feature type="compositionally biased region" description="Polar residues" evidence="2">
    <location>
        <begin position="645"/>
        <end position="661"/>
    </location>
</feature>
<evidence type="ECO:0000256" key="1">
    <source>
        <dbReference type="SAM" id="Coils"/>
    </source>
</evidence>